<comment type="similarity">
    <text evidence="2 7">Belongs to the purine permeases (TC 2.A.7.14) family.</text>
</comment>
<dbReference type="Pfam" id="PF16913">
    <property type="entry name" value="PUNUT"/>
    <property type="match status" value="1"/>
</dbReference>
<keyword evidence="6 7" id="KW-0472">Membrane</keyword>
<feature type="transmembrane region" description="Helical" evidence="7">
    <location>
        <begin position="98"/>
        <end position="119"/>
    </location>
</feature>
<dbReference type="InterPro" id="IPR030182">
    <property type="entry name" value="PUP_plant"/>
</dbReference>
<dbReference type="GO" id="GO:0016020">
    <property type="term" value="C:membrane"/>
    <property type="evidence" value="ECO:0007669"/>
    <property type="project" value="UniProtKB-SubCell"/>
</dbReference>
<protein>
    <recommendedName>
        <fullName evidence="7">Probable purine permease</fullName>
    </recommendedName>
</protein>
<reference evidence="8" key="2">
    <citation type="submission" date="2020-07" db="EMBL/GenBank/DDBJ databases">
        <authorList>
            <person name="Vera ALvarez R."/>
            <person name="Arias-Moreno D.M."/>
            <person name="Jimenez-Jacinto V."/>
            <person name="Jimenez-Bremont J.F."/>
            <person name="Swaminathan K."/>
            <person name="Moose S.P."/>
            <person name="Guerrero-Gonzalez M.L."/>
            <person name="Marino-Ramirez L."/>
            <person name="Landsman D."/>
            <person name="Rodriguez-Kessler M."/>
            <person name="Delgado-Sanchez P."/>
        </authorList>
    </citation>
    <scope>NUCLEOTIDE SEQUENCE</scope>
    <source>
        <tissue evidence="8">Cladode</tissue>
    </source>
</reference>
<accession>A0A7C9AWS4</accession>
<name>A0A7C9AWS4_OPUST</name>
<feature type="transmembrane region" description="Helical" evidence="7">
    <location>
        <begin position="262"/>
        <end position="283"/>
    </location>
</feature>
<keyword evidence="5 7" id="KW-1133">Transmembrane helix</keyword>
<feature type="transmembrane region" description="Helical" evidence="7">
    <location>
        <begin position="224"/>
        <end position="242"/>
    </location>
</feature>
<organism evidence="8">
    <name type="scientific">Opuntia streptacantha</name>
    <name type="common">Prickly pear cactus</name>
    <name type="synonym">Opuntia cardona</name>
    <dbReference type="NCBI Taxonomy" id="393608"/>
    <lineage>
        <taxon>Eukaryota</taxon>
        <taxon>Viridiplantae</taxon>
        <taxon>Streptophyta</taxon>
        <taxon>Embryophyta</taxon>
        <taxon>Tracheophyta</taxon>
        <taxon>Spermatophyta</taxon>
        <taxon>Magnoliopsida</taxon>
        <taxon>eudicotyledons</taxon>
        <taxon>Gunneridae</taxon>
        <taxon>Pentapetalae</taxon>
        <taxon>Caryophyllales</taxon>
        <taxon>Cactineae</taxon>
        <taxon>Cactaceae</taxon>
        <taxon>Opuntioideae</taxon>
        <taxon>Opuntia</taxon>
    </lineage>
</organism>
<sequence length="352" mass="38660">MSPQVEGASTNLSDPSQNRGLKWWLKIGIYIVFVLLGQSVAILLGRLYYDKGGKSKWLATLIQLVGFPVILPLYYILPVRKNQMDCLPKTHPLKAASAYIFLGLCTTAVCMLYSIGLMYLPVSTFSLICASQLAFNALFSFFLNSQTFTPYIVNSLVLLTISSTLLVFSPSGSRSKGASKSNYNIGFICTIANAAGYGLQLSLTQLTFNRILKRDSFKAILDMIVYPSIAASFAALVGLFASGEWWTLKGEMDCFGLGKVSYLMTLLWIALSWQLFAVGLLGLIVNVSSLFSNVIATFGLPIMPVLAVVFFHDSMDGIKVVAMLLAIWGFVSYAYHQYLDHHKAQTTSATTM</sequence>
<dbReference type="GO" id="GO:0015211">
    <property type="term" value="F:purine nucleoside transmembrane transporter activity"/>
    <property type="evidence" value="ECO:0007669"/>
    <property type="project" value="UniProtKB-UniRule"/>
</dbReference>
<feature type="transmembrane region" description="Helical" evidence="7">
    <location>
        <begin position="290"/>
        <end position="311"/>
    </location>
</feature>
<evidence type="ECO:0000256" key="2">
    <source>
        <dbReference type="ARBA" id="ARBA00006213"/>
    </source>
</evidence>
<dbReference type="GO" id="GO:0005345">
    <property type="term" value="F:purine nucleobase transmembrane transporter activity"/>
    <property type="evidence" value="ECO:0007669"/>
    <property type="project" value="UniProtKB-UniRule"/>
</dbReference>
<dbReference type="InterPro" id="IPR037185">
    <property type="entry name" value="EmrE-like"/>
</dbReference>
<keyword evidence="3 7" id="KW-0813">Transport</keyword>
<evidence type="ECO:0000256" key="6">
    <source>
        <dbReference type="ARBA" id="ARBA00023136"/>
    </source>
</evidence>
<dbReference type="PANTHER" id="PTHR31376">
    <property type="entry name" value="OS09G0467300 PROTEIN-RELATED"/>
    <property type="match status" value="1"/>
</dbReference>
<feature type="transmembrane region" description="Helical" evidence="7">
    <location>
        <begin position="183"/>
        <end position="203"/>
    </location>
</feature>
<evidence type="ECO:0000256" key="3">
    <source>
        <dbReference type="ARBA" id="ARBA00022448"/>
    </source>
</evidence>
<dbReference type="SUPFAM" id="SSF103481">
    <property type="entry name" value="Multidrug resistance efflux transporter EmrE"/>
    <property type="match status" value="1"/>
</dbReference>
<feature type="transmembrane region" description="Helical" evidence="7">
    <location>
        <begin position="151"/>
        <end position="171"/>
    </location>
</feature>
<dbReference type="EMBL" id="GISG01280110">
    <property type="protein sequence ID" value="MBA4678698.1"/>
    <property type="molecule type" value="Transcribed_RNA"/>
</dbReference>
<dbReference type="AlphaFoldDB" id="A0A7C9AWS4"/>
<feature type="transmembrane region" description="Helical" evidence="7">
    <location>
        <begin position="125"/>
        <end position="144"/>
    </location>
</feature>
<evidence type="ECO:0000313" key="8">
    <source>
        <dbReference type="EMBL" id="MBA4678698.1"/>
    </source>
</evidence>
<dbReference type="PANTHER" id="PTHR31376:SF17">
    <property type="entry name" value="PURINE PERMEASE 21-RELATED"/>
    <property type="match status" value="1"/>
</dbReference>
<feature type="transmembrane region" description="Helical" evidence="7">
    <location>
        <begin position="57"/>
        <end position="77"/>
    </location>
</feature>
<keyword evidence="4 7" id="KW-0812">Transmembrane</keyword>
<evidence type="ECO:0000256" key="5">
    <source>
        <dbReference type="ARBA" id="ARBA00022989"/>
    </source>
</evidence>
<reference evidence="8" key="1">
    <citation type="journal article" date="2013" name="J. Plant Res.">
        <title>Effect of fungi and light on seed germination of three Opuntia species from semiarid lands of central Mexico.</title>
        <authorList>
            <person name="Delgado-Sanchez P."/>
            <person name="Jimenez-Bremont J.F."/>
            <person name="Guerrero-Gonzalez Mde L."/>
            <person name="Flores J."/>
        </authorList>
    </citation>
    <scope>NUCLEOTIDE SEQUENCE</scope>
    <source>
        <tissue evidence="8">Cladode</tissue>
    </source>
</reference>
<evidence type="ECO:0000256" key="1">
    <source>
        <dbReference type="ARBA" id="ARBA00004141"/>
    </source>
</evidence>
<evidence type="ECO:0000256" key="7">
    <source>
        <dbReference type="RuleBase" id="RU368015"/>
    </source>
</evidence>
<feature type="transmembrane region" description="Helical" evidence="7">
    <location>
        <begin position="23"/>
        <end position="45"/>
    </location>
</feature>
<comment type="subcellular location">
    <subcellularLocation>
        <location evidence="1 7">Membrane</location>
        <topology evidence="1 7">Multi-pass membrane protein</topology>
    </subcellularLocation>
</comment>
<feature type="transmembrane region" description="Helical" evidence="7">
    <location>
        <begin position="317"/>
        <end position="335"/>
    </location>
</feature>
<evidence type="ECO:0000256" key="4">
    <source>
        <dbReference type="ARBA" id="ARBA00022692"/>
    </source>
</evidence>
<proteinExistence type="inferred from homology"/>